<dbReference type="HOGENOM" id="CLU_729593_0_0_1"/>
<dbReference type="SUPFAM" id="SSF56112">
    <property type="entry name" value="Protein kinase-like (PK-like)"/>
    <property type="match status" value="1"/>
</dbReference>
<gene>
    <name evidence="2" type="ORF">A1O7_04002</name>
</gene>
<organism evidence="2 3">
    <name type="scientific">Cladophialophora yegresii CBS 114405</name>
    <dbReference type="NCBI Taxonomy" id="1182544"/>
    <lineage>
        <taxon>Eukaryota</taxon>
        <taxon>Fungi</taxon>
        <taxon>Dikarya</taxon>
        <taxon>Ascomycota</taxon>
        <taxon>Pezizomycotina</taxon>
        <taxon>Eurotiomycetes</taxon>
        <taxon>Chaetothyriomycetidae</taxon>
        <taxon>Chaetothyriales</taxon>
        <taxon>Herpotrichiellaceae</taxon>
        <taxon>Cladophialophora</taxon>
    </lineage>
</organism>
<keyword evidence="3" id="KW-1185">Reference proteome</keyword>
<name>W9W4E6_9EURO</name>
<dbReference type="STRING" id="1182544.W9W4E6"/>
<dbReference type="InterPro" id="IPR011009">
    <property type="entry name" value="Kinase-like_dom_sf"/>
</dbReference>
<protein>
    <recommendedName>
        <fullName evidence="4">Protein kinase domain-containing protein</fullName>
    </recommendedName>
</protein>
<feature type="region of interest" description="Disordered" evidence="1">
    <location>
        <begin position="317"/>
        <end position="379"/>
    </location>
</feature>
<dbReference type="VEuPathDB" id="FungiDB:A1O7_04002"/>
<evidence type="ECO:0000256" key="1">
    <source>
        <dbReference type="SAM" id="MobiDB-lite"/>
    </source>
</evidence>
<dbReference type="EMBL" id="AMGW01000003">
    <property type="protein sequence ID" value="EXJ59855.1"/>
    <property type="molecule type" value="Genomic_DNA"/>
</dbReference>
<dbReference type="Proteomes" id="UP000019473">
    <property type="component" value="Unassembled WGS sequence"/>
</dbReference>
<dbReference type="eggNOG" id="KOG0594">
    <property type="taxonomic scope" value="Eukaryota"/>
</dbReference>
<evidence type="ECO:0000313" key="3">
    <source>
        <dbReference type="Proteomes" id="UP000019473"/>
    </source>
</evidence>
<feature type="compositionally biased region" description="Polar residues" evidence="1">
    <location>
        <begin position="331"/>
        <end position="345"/>
    </location>
</feature>
<comment type="caution">
    <text evidence="2">The sequence shown here is derived from an EMBL/GenBank/DDBJ whole genome shotgun (WGS) entry which is preliminary data.</text>
</comment>
<evidence type="ECO:0000313" key="2">
    <source>
        <dbReference type="EMBL" id="EXJ59855.1"/>
    </source>
</evidence>
<dbReference type="RefSeq" id="XP_007756208.1">
    <property type="nucleotide sequence ID" value="XM_007758018.1"/>
</dbReference>
<proteinExistence type="predicted"/>
<dbReference type="OrthoDB" id="1046782at2759"/>
<dbReference type="AlphaFoldDB" id="W9W4E6"/>
<sequence length="379" mass="41372">MNLTFDGKEIKDFRSPGFEAFPWRKPDDRGQLVPHDFMKEHHETHPELVTKGIYLRYGTCQVKGPSGVEYALHSLRPSLVQPADMHHRGATTGSRRATCPLVPPSAVRLGKSGRSRPLLYEAHSLEPTLVDENEGRRNDIKPGNILVFKRAVNQNPIFKLTDFGLGAFTDAKAAKTSHKTANLFGVFQDNDGPSFETLRQEYPGCHSTAGGDRFWYAKGHGSSKKYYLKPAVTDLPCELRTKHCAKLRAFGHIIDAIEGLLDCGTEKRMRAAASVVTQNGTDLSTQGDFYRIQHQKNVGKPDSSIALLRLGTEGIDPDIDDRSPAIRTPSRAHSITSSGFSNIGAGSSHLPHEGSPGESGGLGIDLEDLSAPAPPDDKS</sequence>
<evidence type="ECO:0008006" key="4">
    <source>
        <dbReference type="Google" id="ProtNLM"/>
    </source>
</evidence>
<reference evidence="2 3" key="1">
    <citation type="submission" date="2013-03" db="EMBL/GenBank/DDBJ databases">
        <title>The Genome Sequence of Cladophialophora yegresii CBS 114405.</title>
        <authorList>
            <consortium name="The Broad Institute Genomics Platform"/>
            <person name="Cuomo C."/>
            <person name="de Hoog S."/>
            <person name="Gorbushina A."/>
            <person name="Walker B."/>
            <person name="Young S.K."/>
            <person name="Zeng Q."/>
            <person name="Gargeya S."/>
            <person name="Fitzgerald M."/>
            <person name="Haas B."/>
            <person name="Abouelleil A."/>
            <person name="Allen A.W."/>
            <person name="Alvarado L."/>
            <person name="Arachchi H.M."/>
            <person name="Berlin A.M."/>
            <person name="Chapman S.B."/>
            <person name="Gainer-Dewar J."/>
            <person name="Goldberg J."/>
            <person name="Griggs A."/>
            <person name="Gujja S."/>
            <person name="Hansen M."/>
            <person name="Howarth C."/>
            <person name="Imamovic A."/>
            <person name="Ireland A."/>
            <person name="Larimer J."/>
            <person name="McCowan C."/>
            <person name="Murphy C."/>
            <person name="Pearson M."/>
            <person name="Poon T.W."/>
            <person name="Priest M."/>
            <person name="Roberts A."/>
            <person name="Saif S."/>
            <person name="Shea T."/>
            <person name="Sisk P."/>
            <person name="Sykes S."/>
            <person name="Wortman J."/>
            <person name="Nusbaum C."/>
            <person name="Birren B."/>
        </authorList>
    </citation>
    <scope>NUCLEOTIDE SEQUENCE [LARGE SCALE GENOMIC DNA]</scope>
    <source>
        <strain evidence="2 3">CBS 114405</strain>
    </source>
</reference>
<accession>W9W4E6</accession>
<dbReference type="GeneID" id="19178593"/>